<keyword evidence="2" id="KW-1185">Reference proteome</keyword>
<protein>
    <submittedName>
        <fullName evidence="1">Uncharacterized protein</fullName>
    </submittedName>
</protein>
<dbReference type="Proteomes" id="UP000015106">
    <property type="component" value="Chromosome 5"/>
</dbReference>
<reference evidence="1" key="3">
    <citation type="submission" date="2022-06" db="UniProtKB">
        <authorList>
            <consortium name="EnsemblPlants"/>
        </authorList>
    </citation>
    <scope>IDENTIFICATION</scope>
</reference>
<dbReference type="AlphaFoldDB" id="A0A8R7QGP6"/>
<evidence type="ECO:0000313" key="2">
    <source>
        <dbReference type="Proteomes" id="UP000015106"/>
    </source>
</evidence>
<dbReference type="Gramene" id="TuG1812G0500002828.01.T01">
    <property type="protein sequence ID" value="TuG1812G0500002828.01.T01"/>
    <property type="gene ID" value="TuG1812G0500002828.01"/>
</dbReference>
<sequence length="140" mass="15656">MALKCWGSGDAQVLGLTLRAPQLPNKFRDTIGLRLLILFRVKLTKIGLRQVQVDTYMQEHERMQWVTREEYQQQQLRRQGPTAQHPGIGQVFVDLQADLRSGLAGPIQHGAECMLKLFVHQAPPPAAPTMPLPSPTSTPP</sequence>
<proteinExistence type="predicted"/>
<reference evidence="1" key="2">
    <citation type="submission" date="2018-03" db="EMBL/GenBank/DDBJ databases">
        <title>The Triticum urartu genome reveals the dynamic nature of wheat genome evolution.</title>
        <authorList>
            <person name="Ling H."/>
            <person name="Ma B."/>
            <person name="Shi X."/>
            <person name="Liu H."/>
            <person name="Dong L."/>
            <person name="Sun H."/>
            <person name="Cao Y."/>
            <person name="Gao Q."/>
            <person name="Zheng S."/>
            <person name="Li Y."/>
            <person name="Yu Y."/>
            <person name="Du H."/>
            <person name="Qi M."/>
            <person name="Li Y."/>
            <person name="Yu H."/>
            <person name="Cui Y."/>
            <person name="Wang N."/>
            <person name="Chen C."/>
            <person name="Wu H."/>
            <person name="Zhao Y."/>
            <person name="Zhang J."/>
            <person name="Li Y."/>
            <person name="Zhou W."/>
            <person name="Zhang B."/>
            <person name="Hu W."/>
            <person name="Eijk M."/>
            <person name="Tang J."/>
            <person name="Witsenboer H."/>
            <person name="Zhao S."/>
            <person name="Li Z."/>
            <person name="Zhang A."/>
            <person name="Wang D."/>
            <person name="Liang C."/>
        </authorList>
    </citation>
    <scope>NUCLEOTIDE SEQUENCE [LARGE SCALE GENOMIC DNA]</scope>
    <source>
        <strain evidence="1">cv. G1812</strain>
    </source>
</reference>
<accession>A0A8R7QGP6</accession>
<evidence type="ECO:0000313" key="1">
    <source>
        <dbReference type="EnsemblPlants" id="TuG1812G0500002828.01.T01"/>
    </source>
</evidence>
<dbReference type="EnsemblPlants" id="TuG1812G0500002828.01.T01">
    <property type="protein sequence ID" value="TuG1812G0500002828.01.T01"/>
    <property type="gene ID" value="TuG1812G0500002828.01"/>
</dbReference>
<organism evidence="1 2">
    <name type="scientific">Triticum urartu</name>
    <name type="common">Red wild einkorn</name>
    <name type="synonym">Crithodium urartu</name>
    <dbReference type="NCBI Taxonomy" id="4572"/>
    <lineage>
        <taxon>Eukaryota</taxon>
        <taxon>Viridiplantae</taxon>
        <taxon>Streptophyta</taxon>
        <taxon>Embryophyta</taxon>
        <taxon>Tracheophyta</taxon>
        <taxon>Spermatophyta</taxon>
        <taxon>Magnoliopsida</taxon>
        <taxon>Liliopsida</taxon>
        <taxon>Poales</taxon>
        <taxon>Poaceae</taxon>
        <taxon>BOP clade</taxon>
        <taxon>Pooideae</taxon>
        <taxon>Triticodae</taxon>
        <taxon>Triticeae</taxon>
        <taxon>Triticinae</taxon>
        <taxon>Triticum</taxon>
    </lineage>
</organism>
<name>A0A8R7QGP6_TRIUA</name>
<reference evidence="2" key="1">
    <citation type="journal article" date="2013" name="Nature">
        <title>Draft genome of the wheat A-genome progenitor Triticum urartu.</title>
        <authorList>
            <person name="Ling H.Q."/>
            <person name="Zhao S."/>
            <person name="Liu D."/>
            <person name="Wang J."/>
            <person name="Sun H."/>
            <person name="Zhang C."/>
            <person name="Fan H."/>
            <person name="Li D."/>
            <person name="Dong L."/>
            <person name="Tao Y."/>
            <person name="Gao C."/>
            <person name="Wu H."/>
            <person name="Li Y."/>
            <person name="Cui Y."/>
            <person name="Guo X."/>
            <person name="Zheng S."/>
            <person name="Wang B."/>
            <person name="Yu K."/>
            <person name="Liang Q."/>
            <person name="Yang W."/>
            <person name="Lou X."/>
            <person name="Chen J."/>
            <person name="Feng M."/>
            <person name="Jian J."/>
            <person name="Zhang X."/>
            <person name="Luo G."/>
            <person name="Jiang Y."/>
            <person name="Liu J."/>
            <person name="Wang Z."/>
            <person name="Sha Y."/>
            <person name="Zhang B."/>
            <person name="Wu H."/>
            <person name="Tang D."/>
            <person name="Shen Q."/>
            <person name="Xue P."/>
            <person name="Zou S."/>
            <person name="Wang X."/>
            <person name="Liu X."/>
            <person name="Wang F."/>
            <person name="Yang Y."/>
            <person name="An X."/>
            <person name="Dong Z."/>
            <person name="Zhang K."/>
            <person name="Zhang X."/>
            <person name="Luo M.C."/>
            <person name="Dvorak J."/>
            <person name="Tong Y."/>
            <person name="Wang J."/>
            <person name="Yang H."/>
            <person name="Li Z."/>
            <person name="Wang D."/>
            <person name="Zhang A."/>
            <person name="Wang J."/>
        </authorList>
    </citation>
    <scope>NUCLEOTIDE SEQUENCE</scope>
    <source>
        <strain evidence="2">cv. G1812</strain>
    </source>
</reference>